<dbReference type="Pfam" id="PF03374">
    <property type="entry name" value="ANT"/>
    <property type="match status" value="1"/>
</dbReference>
<dbReference type="Proteomes" id="UP000188602">
    <property type="component" value="Unassembled WGS sequence"/>
</dbReference>
<sequence length="235" mass="27059">MTNLITLTQNNEMTMSSREIAELCEKEHRGVLRDIDNMLNGLEIQPAQFCADYKDSKGRTYRCYNLPKDLTITLIAGYKVKLRKRIIDRWQELENQIRQPVDPMQMLNDPQALRGLLGNYAEKVITLEHKVEEMQPTVAAYYRITKSEGSLNLTETAKVLQMPPKQFIAWLSAQKWIYKRAGGKTWIAYQEKIQQGLLEHKTHTAIREDGTEKICDQVLVTAKGIAKASKLLQLH</sequence>
<feature type="domain" description="Antirepressor protein C-terminal" evidence="1">
    <location>
        <begin position="128"/>
        <end position="233"/>
    </location>
</feature>
<organism evidence="2 3">
    <name type="scientific">Rodentibacter myodis</name>
    <dbReference type="NCBI Taxonomy" id="1907939"/>
    <lineage>
        <taxon>Bacteria</taxon>
        <taxon>Pseudomonadati</taxon>
        <taxon>Pseudomonadota</taxon>
        <taxon>Gammaproteobacteria</taxon>
        <taxon>Pasteurellales</taxon>
        <taxon>Pasteurellaceae</taxon>
        <taxon>Rodentibacter</taxon>
    </lineage>
</organism>
<keyword evidence="3" id="KW-1185">Reference proteome</keyword>
<dbReference type="AlphaFoldDB" id="A0A1V3JSD9"/>
<evidence type="ECO:0000259" key="1">
    <source>
        <dbReference type="Pfam" id="PF03374"/>
    </source>
</evidence>
<dbReference type="STRING" id="1907939.BKL49_04450"/>
<protein>
    <recommendedName>
        <fullName evidence="1">Antirepressor protein C-terminal domain-containing protein</fullName>
    </recommendedName>
</protein>
<comment type="caution">
    <text evidence="2">The sequence shown here is derived from an EMBL/GenBank/DDBJ whole genome shotgun (WGS) entry which is preliminary data.</text>
</comment>
<evidence type="ECO:0000313" key="3">
    <source>
        <dbReference type="Proteomes" id="UP000188602"/>
    </source>
</evidence>
<dbReference type="InterPro" id="IPR005039">
    <property type="entry name" value="Ant_C"/>
</dbReference>
<reference evidence="2 3" key="1">
    <citation type="submission" date="2016-10" db="EMBL/GenBank/DDBJ databases">
        <title>Rodentibacter gen. nov. and new species.</title>
        <authorList>
            <person name="Christensen H."/>
        </authorList>
    </citation>
    <scope>NUCLEOTIDE SEQUENCE [LARGE SCALE GENOMIC DNA]</scope>
    <source>
        <strain evidence="2 3">Ac151</strain>
    </source>
</reference>
<accession>A0A1V3JSD9</accession>
<evidence type="ECO:0000313" key="2">
    <source>
        <dbReference type="EMBL" id="OOF59330.1"/>
    </source>
</evidence>
<gene>
    <name evidence="2" type="ORF">BKL49_04450</name>
</gene>
<name>A0A1V3JSD9_9PAST</name>
<dbReference type="InterPro" id="IPR014054">
    <property type="entry name" value="Phage_regulatory_Rha"/>
</dbReference>
<dbReference type="Pfam" id="PF09669">
    <property type="entry name" value="Phage_pRha"/>
    <property type="match status" value="1"/>
</dbReference>
<dbReference type="GO" id="GO:0003677">
    <property type="term" value="F:DNA binding"/>
    <property type="evidence" value="ECO:0007669"/>
    <property type="project" value="InterPro"/>
</dbReference>
<dbReference type="EMBL" id="MLHQ01000010">
    <property type="protein sequence ID" value="OOF59330.1"/>
    <property type="molecule type" value="Genomic_DNA"/>
</dbReference>
<proteinExistence type="predicted"/>
<dbReference type="RefSeq" id="WP_077423423.1">
    <property type="nucleotide sequence ID" value="NZ_MLHQ01000010.1"/>
</dbReference>
<dbReference type="OrthoDB" id="79831at2"/>